<proteinExistence type="predicted"/>
<evidence type="ECO:0000313" key="1">
    <source>
        <dbReference type="EMBL" id="SVB70475.1"/>
    </source>
</evidence>
<gene>
    <name evidence="1" type="ORF">METZ01_LOCUS223329</name>
</gene>
<dbReference type="AlphaFoldDB" id="A0A382G6R9"/>
<feature type="non-terminal residue" evidence="1">
    <location>
        <position position="41"/>
    </location>
</feature>
<dbReference type="EMBL" id="UINC01053674">
    <property type="protein sequence ID" value="SVB70475.1"/>
    <property type="molecule type" value="Genomic_DNA"/>
</dbReference>
<organism evidence="1">
    <name type="scientific">marine metagenome</name>
    <dbReference type="NCBI Taxonomy" id="408172"/>
    <lineage>
        <taxon>unclassified sequences</taxon>
        <taxon>metagenomes</taxon>
        <taxon>ecological metagenomes</taxon>
    </lineage>
</organism>
<accession>A0A382G6R9</accession>
<reference evidence="1" key="1">
    <citation type="submission" date="2018-05" db="EMBL/GenBank/DDBJ databases">
        <authorList>
            <person name="Lanie J.A."/>
            <person name="Ng W.-L."/>
            <person name="Kazmierczak K.M."/>
            <person name="Andrzejewski T.M."/>
            <person name="Davidsen T.M."/>
            <person name="Wayne K.J."/>
            <person name="Tettelin H."/>
            <person name="Glass J.I."/>
            <person name="Rusch D."/>
            <person name="Podicherti R."/>
            <person name="Tsui H.-C.T."/>
            <person name="Winkler M.E."/>
        </authorList>
    </citation>
    <scope>NUCLEOTIDE SEQUENCE</scope>
</reference>
<protein>
    <submittedName>
        <fullName evidence="1">Uncharacterized protein</fullName>
    </submittedName>
</protein>
<name>A0A382G6R9_9ZZZZ</name>
<sequence length="41" mass="4227">MAVMLVALSLGTLSCGGGDTVNDGDTLIFAIHNEPDRLDPP</sequence>